<dbReference type="PROSITE" id="PS52016">
    <property type="entry name" value="TONB_DEPENDENT_REC_3"/>
    <property type="match status" value="1"/>
</dbReference>
<dbReference type="GO" id="GO:0015344">
    <property type="term" value="F:siderophore uptake transmembrane transporter activity"/>
    <property type="evidence" value="ECO:0007669"/>
    <property type="project" value="TreeGrafter"/>
</dbReference>
<evidence type="ECO:0000259" key="13">
    <source>
        <dbReference type="Pfam" id="PF00593"/>
    </source>
</evidence>
<evidence type="ECO:0000313" key="16">
    <source>
        <dbReference type="Proteomes" id="UP000198757"/>
    </source>
</evidence>
<dbReference type="GO" id="GO:0009279">
    <property type="term" value="C:cell outer membrane"/>
    <property type="evidence" value="ECO:0007669"/>
    <property type="project" value="UniProtKB-SubCell"/>
</dbReference>
<dbReference type="Pfam" id="PF07715">
    <property type="entry name" value="Plug"/>
    <property type="match status" value="1"/>
</dbReference>
<evidence type="ECO:0000256" key="8">
    <source>
        <dbReference type="ARBA" id="ARBA00023170"/>
    </source>
</evidence>
<keyword evidence="16" id="KW-1185">Reference proteome</keyword>
<evidence type="ECO:0000256" key="11">
    <source>
        <dbReference type="RuleBase" id="RU003357"/>
    </source>
</evidence>
<evidence type="ECO:0000313" key="15">
    <source>
        <dbReference type="EMBL" id="SDC20034.1"/>
    </source>
</evidence>
<feature type="region of interest" description="Disordered" evidence="12">
    <location>
        <begin position="1021"/>
        <end position="1042"/>
    </location>
</feature>
<dbReference type="AlphaFoldDB" id="A0A1G6JMS4"/>
<evidence type="ECO:0000256" key="6">
    <source>
        <dbReference type="ARBA" id="ARBA00023077"/>
    </source>
</evidence>
<dbReference type="PANTHER" id="PTHR30069">
    <property type="entry name" value="TONB-DEPENDENT OUTER MEMBRANE RECEPTOR"/>
    <property type="match status" value="1"/>
</dbReference>
<keyword evidence="8" id="KW-0675">Receptor</keyword>
<keyword evidence="7 10" id="KW-0472">Membrane</keyword>
<protein>
    <submittedName>
        <fullName evidence="15">TonB-linked outer membrane protein, SusC/RagA family</fullName>
    </submittedName>
</protein>
<feature type="domain" description="TonB-dependent receptor plug" evidence="14">
    <location>
        <begin position="153"/>
        <end position="276"/>
    </location>
</feature>
<evidence type="ECO:0000259" key="14">
    <source>
        <dbReference type="Pfam" id="PF07715"/>
    </source>
</evidence>
<evidence type="ECO:0000256" key="2">
    <source>
        <dbReference type="ARBA" id="ARBA00022448"/>
    </source>
</evidence>
<dbReference type="EMBL" id="FMZO01000001">
    <property type="protein sequence ID" value="SDC20034.1"/>
    <property type="molecule type" value="Genomic_DNA"/>
</dbReference>
<keyword evidence="2 10" id="KW-0813">Transport</keyword>
<dbReference type="SUPFAM" id="SSF56935">
    <property type="entry name" value="Porins"/>
    <property type="match status" value="1"/>
</dbReference>
<gene>
    <name evidence="15" type="ORF">SAMN04487894_101584</name>
</gene>
<evidence type="ECO:0000256" key="4">
    <source>
        <dbReference type="ARBA" id="ARBA00022692"/>
    </source>
</evidence>
<dbReference type="InterPro" id="IPR023997">
    <property type="entry name" value="TonB-dep_OMP_SusC/RagA_CS"/>
</dbReference>
<evidence type="ECO:0000256" key="1">
    <source>
        <dbReference type="ARBA" id="ARBA00004571"/>
    </source>
</evidence>
<dbReference type="InterPro" id="IPR008969">
    <property type="entry name" value="CarboxyPept-like_regulatory"/>
</dbReference>
<feature type="domain" description="TonB-dependent receptor-like beta-barrel" evidence="13">
    <location>
        <begin position="438"/>
        <end position="877"/>
    </location>
</feature>
<evidence type="ECO:0000256" key="9">
    <source>
        <dbReference type="ARBA" id="ARBA00023237"/>
    </source>
</evidence>
<dbReference type="SUPFAM" id="SSF49464">
    <property type="entry name" value="Carboxypeptidase regulatory domain-like"/>
    <property type="match status" value="1"/>
</dbReference>
<evidence type="ECO:0000256" key="3">
    <source>
        <dbReference type="ARBA" id="ARBA00022452"/>
    </source>
</evidence>
<dbReference type="InterPro" id="IPR012910">
    <property type="entry name" value="Plug_dom"/>
</dbReference>
<dbReference type="NCBIfam" id="TIGR04057">
    <property type="entry name" value="SusC_RagA_signa"/>
    <property type="match status" value="1"/>
</dbReference>
<comment type="similarity">
    <text evidence="10 11">Belongs to the TonB-dependent receptor family.</text>
</comment>
<comment type="subcellular location">
    <subcellularLocation>
        <location evidence="1 10">Cell outer membrane</location>
        <topology evidence="1 10">Multi-pass membrane protein</topology>
    </subcellularLocation>
</comment>
<name>A0A1G6JMS4_NIADE</name>
<dbReference type="Proteomes" id="UP000198757">
    <property type="component" value="Unassembled WGS sequence"/>
</dbReference>
<evidence type="ECO:0000256" key="10">
    <source>
        <dbReference type="PROSITE-ProRule" id="PRU01360"/>
    </source>
</evidence>
<keyword evidence="6 11" id="KW-0798">TonB box</keyword>
<keyword evidence="3 10" id="KW-1134">Transmembrane beta strand</keyword>
<dbReference type="Gene3D" id="2.60.40.1120">
    <property type="entry name" value="Carboxypeptidase-like, regulatory domain"/>
    <property type="match status" value="1"/>
</dbReference>
<dbReference type="Gene3D" id="2.40.170.20">
    <property type="entry name" value="TonB-dependent receptor, beta-barrel domain"/>
    <property type="match status" value="1"/>
</dbReference>
<dbReference type="NCBIfam" id="TIGR04056">
    <property type="entry name" value="OMP_RagA_SusC"/>
    <property type="match status" value="1"/>
</dbReference>
<dbReference type="InterPro" id="IPR000531">
    <property type="entry name" value="Beta-barrel_TonB"/>
</dbReference>
<evidence type="ECO:0000256" key="7">
    <source>
        <dbReference type="ARBA" id="ARBA00023136"/>
    </source>
</evidence>
<dbReference type="InterPro" id="IPR036942">
    <property type="entry name" value="Beta-barrel_TonB_sf"/>
</dbReference>
<sequence>MWTGKILPVPVRIKSGTGAPFFLIRILLFTKAKLPTKMKAKQFIAFCLFLLCAFAARAQDKGVHGRVTGANGAPLSGVTVISRKSNKAVVTDANGNYSISAAPGEVLVFSYVGYASRQASGKSGEALDITLQASDTELTTVVVTALGIKRAERSLTYSTQTISGSDLVKAKDVNPMNNLTGKIAGLQINRSSSGIGGSVNIVLRGLKSNRNNQPLYVIDGLPVVNTAGSGSTGPFGGNTDRGDILSSINPDDIQSINVLKGASASALYGSQGANGAIMITTKKGAAGTTRVDFSSTANIDQAFYLPKLQYRYGQSASAKGDAEDSWGKPGSYNDHVKDFFNLGTTFINSIAISGGTDKSRNYFSYANTANKGVMPTNTFKQHTLSFRNSAKLFNDKLSFDGSLMYAFQDVHNRPASGLYFNPLSGLYMFPRGLDFDNFKNNYEYLSPTRNLLLQNWFNINADADLGGTHHSQNPYWILNKIPTDQTRHSLIGAVSLKYDLNDWLSISTRGTLNRVWNKFERKVAAGTQGVLSGQTTGGTPVDNGRYIREEIASTNKYGDLLLIGNRDLNDDLAFNFTVGTAIADLNSYGWNLDARQLKAANGFSLANLSRKDPVNALTEVYQRNQTQSLFASANLGFKKYLFLDLTGRNDWSSTLASTPNEKSGFFYYSAGIATVLSDILQLRNNYSKLRLSYAQVGNGVGVFVSQIPEATMASGNIVANSAGVYNDIPLKPEISNSWELGYEGRFINNRLTVDLALYKTNTKNQFFTFQGPLGLLNTTVYLNAGNVENKGVELSLNYNVIKQTDFSWSTGVNYTANRNRVLELHPRLTNAYPIANFNVLRVGGSFGDFWGKTFLRDANGKIVVDNNGTPLASADGYIGSSNPKALVGWNNSFNLGKLSLDFTVDGRFGGQVISITQGYLNSFGVSKISADQRETGVTVDAVDQDGKAVTNVPAQKYYQGVGNRDGIIEGEVYDATNIRLRQLSLAYHIPVKSNFIKNASVSLVGRNLFFFKNNAPFDPELSSTTATGTDGGQGLDSFGPPTTRSYGLNLNLSF</sequence>
<dbReference type="STRING" id="1285928.SAMN04487894_101584"/>
<reference evidence="16" key="1">
    <citation type="submission" date="2016-10" db="EMBL/GenBank/DDBJ databases">
        <authorList>
            <person name="Varghese N."/>
            <person name="Submissions S."/>
        </authorList>
    </citation>
    <scope>NUCLEOTIDE SEQUENCE [LARGE SCALE GENOMIC DNA]</scope>
    <source>
        <strain evidence="16">DSM 25811 / CCM 8410 / LMG 26954 / E90</strain>
    </source>
</reference>
<dbReference type="PANTHER" id="PTHR30069:SF29">
    <property type="entry name" value="HEMOGLOBIN AND HEMOGLOBIN-HAPTOGLOBIN-BINDING PROTEIN 1-RELATED"/>
    <property type="match status" value="1"/>
</dbReference>
<organism evidence="15 16">
    <name type="scientific">Niabella drilacis (strain DSM 25811 / CCM 8410 / CCUG 62505 / LMG 26954 / E90)</name>
    <dbReference type="NCBI Taxonomy" id="1285928"/>
    <lineage>
        <taxon>Bacteria</taxon>
        <taxon>Pseudomonadati</taxon>
        <taxon>Bacteroidota</taxon>
        <taxon>Chitinophagia</taxon>
        <taxon>Chitinophagales</taxon>
        <taxon>Chitinophagaceae</taxon>
        <taxon>Niabella</taxon>
    </lineage>
</organism>
<evidence type="ECO:0000256" key="12">
    <source>
        <dbReference type="SAM" id="MobiDB-lite"/>
    </source>
</evidence>
<dbReference type="InterPro" id="IPR023996">
    <property type="entry name" value="TonB-dep_OMP_SusC/RagA"/>
</dbReference>
<dbReference type="InterPro" id="IPR039426">
    <property type="entry name" value="TonB-dep_rcpt-like"/>
</dbReference>
<evidence type="ECO:0000256" key="5">
    <source>
        <dbReference type="ARBA" id="ARBA00022729"/>
    </source>
</evidence>
<dbReference type="Gene3D" id="2.170.130.10">
    <property type="entry name" value="TonB-dependent receptor, plug domain"/>
    <property type="match status" value="1"/>
</dbReference>
<accession>A0A1G6JMS4</accession>
<dbReference type="GO" id="GO:0044718">
    <property type="term" value="P:siderophore transmembrane transport"/>
    <property type="evidence" value="ECO:0007669"/>
    <property type="project" value="TreeGrafter"/>
</dbReference>
<dbReference type="Pfam" id="PF13715">
    <property type="entry name" value="CarbopepD_reg_2"/>
    <property type="match status" value="1"/>
</dbReference>
<keyword evidence="4 10" id="KW-0812">Transmembrane</keyword>
<keyword evidence="5" id="KW-0732">Signal</keyword>
<dbReference type="InterPro" id="IPR037066">
    <property type="entry name" value="Plug_dom_sf"/>
</dbReference>
<keyword evidence="9 10" id="KW-0998">Cell outer membrane</keyword>
<proteinExistence type="inferred from homology"/>
<dbReference type="Pfam" id="PF00593">
    <property type="entry name" value="TonB_dep_Rec_b-barrel"/>
    <property type="match status" value="1"/>
</dbReference>